<comment type="catalytic activity">
    <reaction evidence="3">
        <text>an aldehyde + NAD(+) + H2O = a carboxylate + NADH + 2 H(+)</text>
        <dbReference type="Rhea" id="RHEA:16185"/>
        <dbReference type="ChEBI" id="CHEBI:15377"/>
        <dbReference type="ChEBI" id="CHEBI:15378"/>
        <dbReference type="ChEBI" id="CHEBI:17478"/>
        <dbReference type="ChEBI" id="CHEBI:29067"/>
        <dbReference type="ChEBI" id="CHEBI:57540"/>
        <dbReference type="ChEBI" id="CHEBI:57945"/>
        <dbReference type="EC" id="1.2.1.3"/>
    </reaction>
</comment>
<dbReference type="GeneID" id="64975355"/>
<comment type="similarity">
    <text evidence="1">Belongs to the aldehyde dehydrogenase family.</text>
</comment>
<dbReference type="Gene3D" id="3.40.605.10">
    <property type="entry name" value="Aldehyde Dehydrogenase, Chain A, domain 1"/>
    <property type="match status" value="1"/>
</dbReference>
<feature type="domain" description="Aldehyde dehydrogenase" evidence="4">
    <location>
        <begin position="26"/>
        <end position="121"/>
    </location>
</feature>
<dbReference type="InterPro" id="IPR016161">
    <property type="entry name" value="Ald_DH/histidinol_DH"/>
</dbReference>
<dbReference type="InterPro" id="IPR016162">
    <property type="entry name" value="Ald_DH_N"/>
</dbReference>
<sequence length="122" mass="13039">MSLFGNNELVTGSGSTITVLNPASNPQLLATINTLEDGRPFSAALEEDLERSYQVFKYHGGATNKISGDTIEASPAKLAYVLHKLLDIRSQIIPRNYPFTILARKIAPAPGCGNTVVIKPAG</sequence>
<reference evidence="5" key="2">
    <citation type="submission" date="2021-02" db="EMBL/GenBank/DDBJ databases">
        <title>Aspergillus puulaauensis MK2 genome sequence.</title>
        <authorList>
            <person name="Futagami T."/>
            <person name="Mori K."/>
            <person name="Kadooka C."/>
            <person name="Tanaka T."/>
        </authorList>
    </citation>
    <scope>NUCLEOTIDE SEQUENCE</scope>
    <source>
        <strain evidence="5">MK2</strain>
    </source>
</reference>
<dbReference type="SUPFAM" id="SSF53720">
    <property type="entry name" value="ALDH-like"/>
    <property type="match status" value="1"/>
</dbReference>
<reference evidence="5" key="1">
    <citation type="submission" date="2021-01" db="EMBL/GenBank/DDBJ databases">
        <authorList>
            <consortium name="Aspergillus puulaauensis MK2 genome sequencing consortium"/>
            <person name="Kazuki M."/>
            <person name="Futagami T."/>
        </authorList>
    </citation>
    <scope>NUCLEOTIDE SEQUENCE</scope>
    <source>
        <strain evidence="5">MK2</strain>
    </source>
</reference>
<dbReference type="OrthoDB" id="8933662at2759"/>
<accession>A0A7R7XPN2</accession>
<dbReference type="Pfam" id="PF00171">
    <property type="entry name" value="Aldedh"/>
    <property type="match status" value="1"/>
</dbReference>
<gene>
    <name evidence="5" type="ORF">APUU_50061S</name>
</gene>
<evidence type="ECO:0000256" key="1">
    <source>
        <dbReference type="ARBA" id="ARBA00009986"/>
    </source>
</evidence>
<dbReference type="AlphaFoldDB" id="A0A7R7XPN2"/>
<dbReference type="PANTHER" id="PTHR11699">
    <property type="entry name" value="ALDEHYDE DEHYDROGENASE-RELATED"/>
    <property type="match status" value="1"/>
</dbReference>
<protein>
    <recommendedName>
        <fullName evidence="2">aldehyde dehydrogenase (NAD(+))</fullName>
        <ecNumber evidence="2">1.2.1.3</ecNumber>
    </recommendedName>
</protein>
<keyword evidence="6" id="KW-1185">Reference proteome</keyword>
<dbReference type="EMBL" id="AP024447">
    <property type="protein sequence ID" value="BCS25350.1"/>
    <property type="molecule type" value="Genomic_DNA"/>
</dbReference>
<evidence type="ECO:0000313" key="5">
    <source>
        <dbReference type="EMBL" id="BCS25350.1"/>
    </source>
</evidence>
<evidence type="ECO:0000256" key="3">
    <source>
        <dbReference type="ARBA" id="ARBA00049194"/>
    </source>
</evidence>
<dbReference type="KEGG" id="apuu:APUU_50061S"/>
<dbReference type="EC" id="1.2.1.3" evidence="2"/>
<evidence type="ECO:0000256" key="2">
    <source>
        <dbReference type="ARBA" id="ARBA00024226"/>
    </source>
</evidence>
<proteinExistence type="inferred from homology"/>
<dbReference type="InterPro" id="IPR015590">
    <property type="entry name" value="Aldehyde_DH_dom"/>
</dbReference>
<dbReference type="RefSeq" id="XP_041557544.1">
    <property type="nucleotide sequence ID" value="XM_041705016.1"/>
</dbReference>
<dbReference type="Proteomes" id="UP000654913">
    <property type="component" value="Chromosome 5"/>
</dbReference>
<evidence type="ECO:0000313" key="6">
    <source>
        <dbReference type="Proteomes" id="UP000654913"/>
    </source>
</evidence>
<evidence type="ECO:0000259" key="4">
    <source>
        <dbReference type="Pfam" id="PF00171"/>
    </source>
</evidence>
<dbReference type="GO" id="GO:0004029">
    <property type="term" value="F:aldehyde dehydrogenase (NAD+) activity"/>
    <property type="evidence" value="ECO:0007669"/>
    <property type="project" value="UniProtKB-EC"/>
</dbReference>
<organism evidence="5 6">
    <name type="scientific">Aspergillus puulaauensis</name>
    <dbReference type="NCBI Taxonomy" id="1220207"/>
    <lineage>
        <taxon>Eukaryota</taxon>
        <taxon>Fungi</taxon>
        <taxon>Dikarya</taxon>
        <taxon>Ascomycota</taxon>
        <taxon>Pezizomycotina</taxon>
        <taxon>Eurotiomycetes</taxon>
        <taxon>Eurotiomycetidae</taxon>
        <taxon>Eurotiales</taxon>
        <taxon>Aspergillaceae</taxon>
        <taxon>Aspergillus</taxon>
    </lineage>
</organism>
<name>A0A7R7XPN2_9EURO</name>